<dbReference type="AlphaFoldDB" id="A0A4V6S1L9"/>
<sequence length="180" mass="20237">MISLLPQATQVSLHAEDEQQDALQMNEVRHSKTIRRRVTRLKPYDSPYLQLGNVHDALKPITELLSRSFHDQAIRLYCTVPTWAPSSDICIDLHDLHDLRSRSLLFIHELVESLRASGVSASYTLAPSNSSLCLVCASHSVLNKSRVEECAREAFEKTKPCAREKVHLVQLKDGPALVIT</sequence>
<evidence type="ECO:0000313" key="1">
    <source>
        <dbReference type="EMBL" id="THH21553.1"/>
    </source>
</evidence>
<evidence type="ECO:0000313" key="2">
    <source>
        <dbReference type="Proteomes" id="UP000310158"/>
    </source>
</evidence>
<keyword evidence="2" id="KW-1185">Reference proteome</keyword>
<organism evidence="1 2">
    <name type="scientific">Bondarzewia mesenterica</name>
    <dbReference type="NCBI Taxonomy" id="1095465"/>
    <lineage>
        <taxon>Eukaryota</taxon>
        <taxon>Fungi</taxon>
        <taxon>Dikarya</taxon>
        <taxon>Basidiomycota</taxon>
        <taxon>Agaricomycotina</taxon>
        <taxon>Agaricomycetes</taxon>
        <taxon>Russulales</taxon>
        <taxon>Bondarzewiaceae</taxon>
        <taxon>Bondarzewia</taxon>
    </lineage>
</organism>
<dbReference type="OrthoDB" id="3143640at2759"/>
<dbReference type="Proteomes" id="UP000310158">
    <property type="component" value="Unassembled WGS sequence"/>
</dbReference>
<proteinExistence type="predicted"/>
<reference evidence="1 2" key="1">
    <citation type="submission" date="2019-02" db="EMBL/GenBank/DDBJ databases">
        <title>Genome sequencing of the rare red list fungi Bondarzewia mesenterica.</title>
        <authorList>
            <person name="Buettner E."/>
            <person name="Kellner H."/>
        </authorList>
    </citation>
    <scope>NUCLEOTIDE SEQUENCE [LARGE SCALE GENOMIC DNA]</scope>
    <source>
        <strain evidence="1 2">DSM 108281</strain>
    </source>
</reference>
<name>A0A4V6S1L9_9AGAM</name>
<dbReference type="EMBL" id="SGPL01000001">
    <property type="protein sequence ID" value="THH21553.1"/>
    <property type="molecule type" value="Genomic_DNA"/>
</dbReference>
<protein>
    <submittedName>
        <fullName evidence="1">Uncharacterized protein</fullName>
    </submittedName>
</protein>
<comment type="caution">
    <text evidence="1">The sequence shown here is derived from an EMBL/GenBank/DDBJ whole genome shotgun (WGS) entry which is preliminary data.</text>
</comment>
<gene>
    <name evidence="1" type="ORF">EW146_g13</name>
</gene>
<accession>A0A4V6S1L9</accession>